<accession>A0A936F403</accession>
<organism evidence="1 2">
    <name type="scientific">Candidatus Geothrix odensensis</name>
    <dbReference type="NCBI Taxonomy" id="2954440"/>
    <lineage>
        <taxon>Bacteria</taxon>
        <taxon>Pseudomonadati</taxon>
        <taxon>Acidobacteriota</taxon>
        <taxon>Holophagae</taxon>
        <taxon>Holophagales</taxon>
        <taxon>Holophagaceae</taxon>
        <taxon>Geothrix</taxon>
    </lineage>
</organism>
<proteinExistence type="predicted"/>
<dbReference type="EMBL" id="JADKCH010000018">
    <property type="protein sequence ID" value="MBK8573406.1"/>
    <property type="molecule type" value="Genomic_DNA"/>
</dbReference>
<dbReference type="InterPro" id="IPR008878">
    <property type="entry name" value="Transposase_IS66_Orf2"/>
</dbReference>
<protein>
    <submittedName>
        <fullName evidence="1">IS66 family insertion sequence element accessory protein TnpB</fullName>
    </submittedName>
</protein>
<dbReference type="PANTHER" id="PTHR36455">
    <property type="match status" value="1"/>
</dbReference>
<dbReference type="AlphaFoldDB" id="A0A936F403"/>
<evidence type="ECO:0000313" key="2">
    <source>
        <dbReference type="Proteomes" id="UP000709959"/>
    </source>
</evidence>
<evidence type="ECO:0000313" key="1">
    <source>
        <dbReference type="EMBL" id="MBK8573406.1"/>
    </source>
</evidence>
<dbReference type="PANTHER" id="PTHR36455:SF1">
    <property type="entry name" value="BLR8292 PROTEIN"/>
    <property type="match status" value="1"/>
</dbReference>
<dbReference type="Pfam" id="PF05717">
    <property type="entry name" value="TnpB_IS66"/>
    <property type="match status" value="1"/>
</dbReference>
<reference evidence="1 2" key="1">
    <citation type="submission" date="2020-10" db="EMBL/GenBank/DDBJ databases">
        <title>Connecting structure to function with the recovery of over 1000 high-quality activated sludge metagenome-assembled genomes encoding full-length rRNA genes using long-read sequencing.</title>
        <authorList>
            <person name="Singleton C.M."/>
            <person name="Petriglieri F."/>
            <person name="Kristensen J.M."/>
            <person name="Kirkegaard R.H."/>
            <person name="Michaelsen T.Y."/>
            <person name="Andersen M.H."/>
            <person name="Karst S.M."/>
            <person name="Dueholm M.S."/>
            <person name="Nielsen P.H."/>
            <person name="Albertsen M."/>
        </authorList>
    </citation>
    <scope>NUCLEOTIDE SEQUENCE [LARGE SCALE GENOMIC DNA]</scope>
    <source>
        <strain evidence="1">OdNE_18-Q3-R46-58_MAXAC.008</strain>
    </source>
</reference>
<comment type="caution">
    <text evidence="1">The sequence shown here is derived from an EMBL/GenBank/DDBJ whole genome shotgun (WGS) entry which is preliminary data.</text>
</comment>
<name>A0A936F403_9BACT</name>
<feature type="non-terminal residue" evidence="1">
    <location>
        <position position="43"/>
    </location>
</feature>
<dbReference type="Proteomes" id="UP000709959">
    <property type="component" value="Unassembled WGS sequence"/>
</dbReference>
<sequence>MRVLVAVEPVDFRNGIDGLAQLCRERLRSDPFSGWVFVFRSRT</sequence>
<gene>
    <name evidence="1" type="ORF">IPN91_12360</name>
</gene>